<protein>
    <submittedName>
        <fullName evidence="2">RNP1 protein</fullName>
    </submittedName>
</protein>
<evidence type="ECO:0000313" key="3">
    <source>
        <dbReference type="Proteomes" id="UP000649617"/>
    </source>
</evidence>
<dbReference type="SUPFAM" id="SSF47473">
    <property type="entry name" value="EF-hand"/>
    <property type="match status" value="1"/>
</dbReference>
<dbReference type="Gene3D" id="1.10.238.10">
    <property type="entry name" value="EF-hand"/>
    <property type="match status" value="1"/>
</dbReference>
<accession>A0A812RPQ0</accession>
<evidence type="ECO:0000259" key="1">
    <source>
        <dbReference type="PROSITE" id="PS50222"/>
    </source>
</evidence>
<dbReference type="InterPro" id="IPR002048">
    <property type="entry name" value="EF_hand_dom"/>
</dbReference>
<comment type="caution">
    <text evidence="2">The sequence shown here is derived from an EMBL/GenBank/DDBJ whole genome shotgun (WGS) entry which is preliminary data.</text>
</comment>
<feature type="non-terminal residue" evidence="2">
    <location>
        <position position="1"/>
    </location>
</feature>
<dbReference type="AlphaFoldDB" id="A0A812RPQ0"/>
<dbReference type="GO" id="GO:0005509">
    <property type="term" value="F:calcium ion binding"/>
    <property type="evidence" value="ECO:0007669"/>
    <property type="project" value="InterPro"/>
</dbReference>
<gene>
    <name evidence="2" type="primary">RNP1</name>
    <name evidence="2" type="ORF">SPIL2461_LOCUS11053</name>
</gene>
<name>A0A812RPQ0_SYMPI</name>
<dbReference type="OrthoDB" id="432759at2759"/>
<dbReference type="EMBL" id="CAJNIZ010021380">
    <property type="protein sequence ID" value="CAE7451052.1"/>
    <property type="molecule type" value="Genomic_DNA"/>
</dbReference>
<reference evidence="2" key="1">
    <citation type="submission" date="2021-02" db="EMBL/GenBank/DDBJ databases">
        <authorList>
            <person name="Dougan E. K."/>
            <person name="Rhodes N."/>
            <person name="Thang M."/>
            <person name="Chan C."/>
        </authorList>
    </citation>
    <scope>NUCLEOTIDE SEQUENCE</scope>
</reference>
<proteinExistence type="predicted"/>
<feature type="domain" description="EF-hand" evidence="1">
    <location>
        <begin position="29"/>
        <end position="64"/>
    </location>
</feature>
<dbReference type="PROSITE" id="PS50222">
    <property type="entry name" value="EF_HAND_2"/>
    <property type="match status" value="1"/>
</dbReference>
<keyword evidence="3" id="KW-1185">Reference proteome</keyword>
<evidence type="ECO:0000313" key="2">
    <source>
        <dbReference type="EMBL" id="CAE7451052.1"/>
    </source>
</evidence>
<organism evidence="2 3">
    <name type="scientific">Symbiodinium pilosum</name>
    <name type="common">Dinoflagellate</name>
    <dbReference type="NCBI Taxonomy" id="2952"/>
    <lineage>
        <taxon>Eukaryota</taxon>
        <taxon>Sar</taxon>
        <taxon>Alveolata</taxon>
        <taxon>Dinophyceae</taxon>
        <taxon>Suessiales</taxon>
        <taxon>Symbiodiniaceae</taxon>
        <taxon>Symbiodinium</taxon>
    </lineage>
</organism>
<feature type="non-terminal residue" evidence="2">
    <location>
        <position position="176"/>
    </location>
</feature>
<sequence length="176" mass="19685">GQSGRLSFGGLKEVVRDMWYGLAIPPDQITDFDLKGLWKALDEDKSSTVSVGEFMVFMRRYGAQHSMHKSSQSKMTCSVISEEDEDLKEQIANAPALDAHQLASLATNLTLGVHAWLSRTGADKGAYAGSLLWPKFVEASECSRHGRMRFAEFRKMVAQVLRPPPAPEHLMAFWRE</sequence>
<dbReference type="InterPro" id="IPR011992">
    <property type="entry name" value="EF-hand-dom_pair"/>
</dbReference>
<dbReference type="Proteomes" id="UP000649617">
    <property type="component" value="Unassembled WGS sequence"/>
</dbReference>